<evidence type="ECO:0000259" key="1">
    <source>
        <dbReference type="Pfam" id="PF01609"/>
    </source>
</evidence>
<dbReference type="EMBL" id="WMIA01000005">
    <property type="protein sequence ID" value="MTF38411.1"/>
    <property type="molecule type" value="Genomic_DNA"/>
</dbReference>
<dbReference type="GO" id="GO:0004803">
    <property type="term" value="F:transposase activity"/>
    <property type="evidence" value="ECO:0007669"/>
    <property type="project" value="InterPro"/>
</dbReference>
<protein>
    <submittedName>
        <fullName evidence="2">ISAs1 family transposase</fullName>
    </submittedName>
</protein>
<dbReference type="Pfam" id="PF01609">
    <property type="entry name" value="DDE_Tnp_1"/>
    <property type="match status" value="1"/>
</dbReference>
<dbReference type="PANTHER" id="PTHR30298">
    <property type="entry name" value="H REPEAT-ASSOCIATED PREDICTED TRANSPOSASE"/>
    <property type="match status" value="1"/>
</dbReference>
<comment type="caution">
    <text evidence="2">The sequence shown here is derived from an EMBL/GenBank/DDBJ whole genome shotgun (WGS) entry which is preliminary data.</text>
</comment>
<dbReference type="InterPro" id="IPR051698">
    <property type="entry name" value="Transposase_11-like"/>
</dbReference>
<evidence type="ECO:0000313" key="2">
    <source>
        <dbReference type="EMBL" id="MTF38411.1"/>
    </source>
</evidence>
<dbReference type="InterPro" id="IPR002559">
    <property type="entry name" value="Transposase_11"/>
</dbReference>
<gene>
    <name evidence="2" type="ORF">GGC33_05685</name>
</gene>
<dbReference type="AlphaFoldDB" id="A0A844GTN8"/>
<dbReference type="InterPro" id="IPR047647">
    <property type="entry name" value="ISAs1_transpos"/>
</dbReference>
<dbReference type="PANTHER" id="PTHR30298:SF0">
    <property type="entry name" value="PROTEIN YBFL-RELATED"/>
    <property type="match status" value="1"/>
</dbReference>
<dbReference type="GO" id="GO:0006313">
    <property type="term" value="P:DNA transposition"/>
    <property type="evidence" value="ECO:0007669"/>
    <property type="project" value="InterPro"/>
</dbReference>
<feature type="domain" description="Transposase IS4-like" evidence="1">
    <location>
        <begin position="9"/>
        <end position="176"/>
    </location>
</feature>
<proteinExistence type="predicted"/>
<dbReference type="Proteomes" id="UP000437131">
    <property type="component" value="Unassembled WGS sequence"/>
</dbReference>
<dbReference type="GO" id="GO:0003677">
    <property type="term" value="F:DNA binding"/>
    <property type="evidence" value="ECO:0007669"/>
    <property type="project" value="InterPro"/>
</dbReference>
<organism evidence="2 3">
    <name type="scientific">Cyanobacterium aponinum 0216</name>
    <dbReference type="NCBI Taxonomy" id="2676140"/>
    <lineage>
        <taxon>Bacteria</taxon>
        <taxon>Bacillati</taxon>
        <taxon>Cyanobacteriota</taxon>
        <taxon>Cyanophyceae</taxon>
        <taxon>Oscillatoriophycideae</taxon>
        <taxon>Chroococcales</taxon>
        <taxon>Geminocystaceae</taxon>
        <taxon>Cyanobacterium</taxon>
    </lineage>
</organism>
<dbReference type="RefSeq" id="WP_155083307.1">
    <property type="nucleotide sequence ID" value="NZ_WMIA01000005.1"/>
</dbReference>
<accession>A0A844GTN8</accession>
<name>A0A844GTN8_9CHRO</name>
<reference evidence="2 3" key="1">
    <citation type="submission" date="2019-11" db="EMBL/GenBank/DDBJ databases">
        <title>Isolation of a new High Light Tolerant Cyanobacteria.</title>
        <authorList>
            <person name="Dobson Z."/>
            <person name="Vaughn N."/>
            <person name="Vaughn M."/>
            <person name="Fromme P."/>
            <person name="Mazor Y."/>
        </authorList>
    </citation>
    <scope>NUCLEOTIDE SEQUENCE [LARGE SCALE GENOMIC DNA]</scope>
    <source>
        <strain evidence="2 3">0216</strain>
    </source>
</reference>
<evidence type="ECO:0000313" key="3">
    <source>
        <dbReference type="Proteomes" id="UP000437131"/>
    </source>
</evidence>
<dbReference type="NCBIfam" id="NF033564">
    <property type="entry name" value="transpos_ISAs1"/>
    <property type="match status" value="1"/>
</dbReference>
<sequence>MLNNLVNKLPEIQDLLKAVTTENKTFSFDALHCQKQTIKIIIEGNNHYLIHVKKNQKTLYYSLEKIIKEHRPNTVYLEKDNSHGKQITRQVSTWNNYKDLPKKISDKFEKIKNIIEVKRNGMRGEKPYEEKIYYISSILEMITEVGKKIRNHWRIENQLHWVKDVIMDGDSSKIKQKQGGIKRGLPLAFCPVHRCPFNHNIPNEWI</sequence>